<dbReference type="Gene3D" id="1.20.1260.20">
    <property type="entry name" value="PPE superfamily"/>
    <property type="match status" value="1"/>
</dbReference>
<dbReference type="RefSeq" id="WP_070018196.1">
    <property type="nucleotide sequence ID" value="NZ_LJGW01000330.1"/>
</dbReference>
<gene>
    <name evidence="2" type="ORF">AN218_19565</name>
</gene>
<evidence type="ECO:0008006" key="4">
    <source>
        <dbReference type="Google" id="ProtNLM"/>
    </source>
</evidence>
<keyword evidence="3" id="KW-1185">Reference proteome</keyword>
<feature type="non-terminal residue" evidence="2">
    <location>
        <position position="419"/>
    </location>
</feature>
<feature type="compositionally biased region" description="Low complexity" evidence="1">
    <location>
        <begin position="230"/>
        <end position="280"/>
    </location>
</feature>
<protein>
    <recommendedName>
        <fullName evidence="4">WXG100 family type VII secretion target</fullName>
    </recommendedName>
</protein>
<dbReference type="InterPro" id="IPR038332">
    <property type="entry name" value="PPE_sf"/>
</dbReference>
<evidence type="ECO:0000313" key="3">
    <source>
        <dbReference type="Proteomes" id="UP000176005"/>
    </source>
</evidence>
<reference evidence="2 3" key="1">
    <citation type="journal article" date="2016" name="Front. Microbiol.">
        <title>Comparative Genomics Analysis of Streptomyces Species Reveals Their Adaptation to the Marine Environment and Their Diversity at the Genomic Level.</title>
        <authorList>
            <person name="Tian X."/>
            <person name="Zhang Z."/>
            <person name="Yang T."/>
            <person name="Chen M."/>
            <person name="Li J."/>
            <person name="Chen F."/>
            <person name="Yang J."/>
            <person name="Li W."/>
            <person name="Zhang B."/>
            <person name="Zhang Z."/>
            <person name="Wu J."/>
            <person name="Zhang C."/>
            <person name="Long L."/>
            <person name="Xiao J."/>
        </authorList>
    </citation>
    <scope>NUCLEOTIDE SEQUENCE [LARGE SCALE GENOMIC DNA]</scope>
    <source>
        <strain evidence="2 3">SCSIO 10429</strain>
    </source>
</reference>
<proteinExistence type="predicted"/>
<feature type="region of interest" description="Disordered" evidence="1">
    <location>
        <begin position="204"/>
        <end position="419"/>
    </location>
</feature>
<feature type="compositionally biased region" description="Low complexity" evidence="1">
    <location>
        <begin position="379"/>
        <end position="399"/>
    </location>
</feature>
<dbReference type="Proteomes" id="UP000176005">
    <property type="component" value="Unassembled WGS sequence"/>
</dbReference>
<dbReference type="AlphaFoldDB" id="A0A1E7L1C2"/>
<feature type="compositionally biased region" description="Gly residues" evidence="1">
    <location>
        <begin position="296"/>
        <end position="378"/>
    </location>
</feature>
<name>A0A1E7L1C2_9ACTN</name>
<organism evidence="2 3">
    <name type="scientific">Streptomyces nanshensis</name>
    <dbReference type="NCBI Taxonomy" id="518642"/>
    <lineage>
        <taxon>Bacteria</taxon>
        <taxon>Bacillati</taxon>
        <taxon>Actinomycetota</taxon>
        <taxon>Actinomycetes</taxon>
        <taxon>Kitasatosporales</taxon>
        <taxon>Streptomycetaceae</taxon>
        <taxon>Streptomyces</taxon>
    </lineage>
</organism>
<evidence type="ECO:0000256" key="1">
    <source>
        <dbReference type="SAM" id="MobiDB-lite"/>
    </source>
</evidence>
<accession>A0A1E7L1C2</accession>
<sequence length="419" mass="41503">MGDETGLSKFDDTGNMCYMGEVKTAFATLEDIDSMKAMLADANPGQVIEVADAWQKIYDHLVGGGGSVRGDFDKAVDHILQHWEGESADEFAKKARKISKSIGDCATYATRTSTVMRNVGHKLSEIKPKVDAIEKPSGFGKAMDKIGDGFSRDDTKWKSEIHGNQGAQKALDNHDGDLSAGKEEQLKAAAHMEELALTYTSQAKTMGSWQRKPPWKGRNDQEDYPGEPGGVAPVPVGVTPADDGPGAAVAGASRGSSATMKTAPKSTSPATTGTPASATKVDGVSGGTSTMPRTGGAAGGAPTGGGVSGGAVGGATPGGPGGVPGGPGYVGQASGGRGGVAGRGIGAAKGAGGRVPAGLGSGGAGGAAGKGVGAGAGRGPLARQRGGVLDTPQQGKGAARQGGQGLHSSRGGTQAGARG</sequence>
<evidence type="ECO:0000313" key="2">
    <source>
        <dbReference type="EMBL" id="OEV09984.1"/>
    </source>
</evidence>
<comment type="caution">
    <text evidence="2">The sequence shown here is derived from an EMBL/GenBank/DDBJ whole genome shotgun (WGS) entry which is preliminary data.</text>
</comment>
<dbReference type="EMBL" id="LJGW01000330">
    <property type="protein sequence ID" value="OEV09984.1"/>
    <property type="molecule type" value="Genomic_DNA"/>
</dbReference>